<sequence length="112" mass="11954">MSIVSKVVLVMAICAFVVATSAADCQQVLTQLQPCRNYLKSGGSVPANCCKGVVTLNKAATTAAKKQQFCKCLQSEAKSLGVNTKYAQSLPQKCKVNIGYPISYSFNCNSIH</sequence>
<evidence type="ECO:0000313" key="8">
    <source>
        <dbReference type="Proteomes" id="UP000298416"/>
    </source>
</evidence>
<feature type="chain" id="PRO_5036479511" description="Non-specific lipid-transfer protein" evidence="5">
    <location>
        <begin position="23"/>
        <end position="112"/>
    </location>
</feature>
<feature type="signal peptide" evidence="5">
    <location>
        <begin position="1"/>
        <end position="22"/>
    </location>
</feature>
<evidence type="ECO:0000256" key="4">
    <source>
        <dbReference type="RuleBase" id="RU000628"/>
    </source>
</evidence>
<keyword evidence="5" id="KW-0732">Signal</keyword>
<dbReference type="GO" id="GO:0006869">
    <property type="term" value="P:lipid transport"/>
    <property type="evidence" value="ECO:0007669"/>
    <property type="project" value="InterPro"/>
</dbReference>
<dbReference type="Pfam" id="PF00234">
    <property type="entry name" value="Tryp_alpha_amyl"/>
    <property type="match status" value="1"/>
</dbReference>
<reference evidence="7" key="1">
    <citation type="submission" date="2018-01" db="EMBL/GenBank/DDBJ databases">
        <authorList>
            <person name="Mao J.F."/>
        </authorList>
    </citation>
    <scope>NUCLEOTIDE SEQUENCE</scope>
    <source>
        <strain evidence="7">Huo1</strain>
        <tissue evidence="7">Leaf</tissue>
    </source>
</reference>
<dbReference type="GO" id="GO:0008289">
    <property type="term" value="F:lipid binding"/>
    <property type="evidence" value="ECO:0007669"/>
    <property type="project" value="UniProtKB-KW"/>
</dbReference>
<accession>A0A8X8YPB2</accession>
<dbReference type="PRINTS" id="PR00382">
    <property type="entry name" value="LIPIDTRNSFER"/>
</dbReference>
<dbReference type="CDD" id="cd01960">
    <property type="entry name" value="nsLTP1"/>
    <property type="match status" value="1"/>
</dbReference>
<evidence type="ECO:0000256" key="1">
    <source>
        <dbReference type="ARBA" id="ARBA00009748"/>
    </source>
</evidence>
<dbReference type="InterPro" id="IPR016140">
    <property type="entry name" value="Bifunc_inhib/LTP/seed_store"/>
</dbReference>
<organism evidence="7">
    <name type="scientific">Salvia splendens</name>
    <name type="common">Scarlet sage</name>
    <dbReference type="NCBI Taxonomy" id="180675"/>
    <lineage>
        <taxon>Eukaryota</taxon>
        <taxon>Viridiplantae</taxon>
        <taxon>Streptophyta</taxon>
        <taxon>Embryophyta</taxon>
        <taxon>Tracheophyta</taxon>
        <taxon>Spermatophyta</taxon>
        <taxon>Magnoliopsida</taxon>
        <taxon>eudicotyledons</taxon>
        <taxon>Gunneridae</taxon>
        <taxon>Pentapetalae</taxon>
        <taxon>asterids</taxon>
        <taxon>lamiids</taxon>
        <taxon>Lamiales</taxon>
        <taxon>Lamiaceae</taxon>
        <taxon>Nepetoideae</taxon>
        <taxon>Mentheae</taxon>
        <taxon>Salviinae</taxon>
        <taxon>Salvia</taxon>
        <taxon>Salvia subgen. Calosphace</taxon>
        <taxon>core Calosphace</taxon>
    </lineage>
</organism>
<keyword evidence="2 4" id="KW-0813">Transport</keyword>
<dbReference type="InterPro" id="IPR036312">
    <property type="entry name" value="Bifun_inhib/LTP/seed_sf"/>
</dbReference>
<reference evidence="7" key="2">
    <citation type="submission" date="2020-08" db="EMBL/GenBank/DDBJ databases">
        <title>Plant Genome Project.</title>
        <authorList>
            <person name="Zhang R.-G."/>
        </authorList>
    </citation>
    <scope>NUCLEOTIDE SEQUENCE</scope>
    <source>
        <strain evidence="7">Huo1</strain>
        <tissue evidence="7">Leaf</tissue>
    </source>
</reference>
<dbReference type="PANTHER" id="PTHR33076">
    <property type="entry name" value="NON-SPECIFIC LIPID-TRANSFER PROTEIN 2-RELATED"/>
    <property type="match status" value="1"/>
</dbReference>
<dbReference type="InterPro" id="IPR000528">
    <property type="entry name" value="Plant_nsLTP"/>
</dbReference>
<comment type="function">
    <text evidence="4">Plant non-specific lipid-transfer proteins transfer phospholipids as well as galactolipids across membranes. May play a role in wax or cutin deposition in the cell walls of expanding epidermal cells and certain secretory tissues.</text>
</comment>
<dbReference type="Gene3D" id="1.10.110.10">
    <property type="entry name" value="Plant lipid-transfer and hydrophobic proteins"/>
    <property type="match status" value="1"/>
</dbReference>
<keyword evidence="8" id="KW-1185">Reference proteome</keyword>
<dbReference type="AlphaFoldDB" id="A0A8X8YPB2"/>
<evidence type="ECO:0000256" key="3">
    <source>
        <dbReference type="ARBA" id="ARBA00023121"/>
    </source>
</evidence>
<dbReference type="PROSITE" id="PS00597">
    <property type="entry name" value="PLANT_LTP"/>
    <property type="match status" value="1"/>
</dbReference>
<dbReference type="OrthoDB" id="908396at2759"/>
<keyword evidence="3 4" id="KW-0446">Lipid-binding</keyword>
<evidence type="ECO:0000313" key="7">
    <source>
        <dbReference type="EMBL" id="KAG6433696.1"/>
    </source>
</evidence>
<proteinExistence type="inferred from homology"/>
<dbReference type="SUPFAM" id="SSF47699">
    <property type="entry name" value="Bifunctional inhibitor/lipid-transfer protein/seed storage 2S albumin"/>
    <property type="match status" value="1"/>
</dbReference>
<evidence type="ECO:0000256" key="2">
    <source>
        <dbReference type="ARBA" id="ARBA00022448"/>
    </source>
</evidence>
<dbReference type="Proteomes" id="UP000298416">
    <property type="component" value="Unassembled WGS sequence"/>
</dbReference>
<comment type="similarity">
    <text evidence="1 4">Belongs to the plant LTP family.</text>
</comment>
<dbReference type="SMART" id="SM00499">
    <property type="entry name" value="AAI"/>
    <property type="match status" value="1"/>
</dbReference>
<protein>
    <recommendedName>
        <fullName evidence="4">Non-specific lipid-transfer protein</fullName>
    </recommendedName>
</protein>
<evidence type="ECO:0000256" key="5">
    <source>
        <dbReference type="SAM" id="SignalP"/>
    </source>
</evidence>
<name>A0A8X8YPB2_SALSN</name>
<feature type="domain" description="Bifunctional inhibitor/plant lipid transfer protein/seed storage helical" evidence="6">
    <location>
        <begin position="25"/>
        <end position="108"/>
    </location>
</feature>
<dbReference type="EMBL" id="PNBA02000002">
    <property type="protein sequence ID" value="KAG6433696.1"/>
    <property type="molecule type" value="Genomic_DNA"/>
</dbReference>
<comment type="caution">
    <text evidence="7">The sequence shown here is derived from an EMBL/GenBank/DDBJ whole genome shotgun (WGS) entry which is preliminary data.</text>
</comment>
<evidence type="ECO:0000259" key="6">
    <source>
        <dbReference type="SMART" id="SM00499"/>
    </source>
</evidence>
<gene>
    <name evidence="7" type="ORF">SASPL_105311</name>
</gene>